<dbReference type="OrthoDB" id="4062651at2759"/>
<accession>A0A397W1Z7</accession>
<dbReference type="AlphaFoldDB" id="A0A397W1Z7"/>
<organism evidence="1 2">
    <name type="scientific">Gigaspora rosea</name>
    <dbReference type="NCBI Taxonomy" id="44941"/>
    <lineage>
        <taxon>Eukaryota</taxon>
        <taxon>Fungi</taxon>
        <taxon>Fungi incertae sedis</taxon>
        <taxon>Mucoromycota</taxon>
        <taxon>Glomeromycotina</taxon>
        <taxon>Glomeromycetes</taxon>
        <taxon>Diversisporales</taxon>
        <taxon>Gigasporaceae</taxon>
        <taxon>Gigaspora</taxon>
    </lineage>
</organism>
<proteinExistence type="predicted"/>
<name>A0A397W1Z7_9GLOM</name>
<evidence type="ECO:0000313" key="2">
    <source>
        <dbReference type="Proteomes" id="UP000266673"/>
    </source>
</evidence>
<keyword evidence="2" id="KW-1185">Reference proteome</keyword>
<comment type="caution">
    <text evidence="1">The sequence shown here is derived from an EMBL/GenBank/DDBJ whole genome shotgun (WGS) entry which is preliminary data.</text>
</comment>
<gene>
    <name evidence="1" type="ORF">C2G38_1611946</name>
</gene>
<dbReference type="Proteomes" id="UP000266673">
    <property type="component" value="Unassembled WGS sequence"/>
</dbReference>
<protein>
    <submittedName>
        <fullName evidence="1">Uncharacterized protein</fullName>
    </submittedName>
</protein>
<reference evidence="1 2" key="1">
    <citation type="submission" date="2018-06" db="EMBL/GenBank/DDBJ databases">
        <title>Comparative genomics reveals the genomic features of Rhizophagus irregularis, R. cerebriforme, R. diaphanum and Gigaspora rosea, and their symbiotic lifestyle signature.</title>
        <authorList>
            <person name="Morin E."/>
            <person name="San Clemente H."/>
            <person name="Chen E.C.H."/>
            <person name="De La Providencia I."/>
            <person name="Hainaut M."/>
            <person name="Kuo A."/>
            <person name="Kohler A."/>
            <person name="Murat C."/>
            <person name="Tang N."/>
            <person name="Roy S."/>
            <person name="Loubradou J."/>
            <person name="Henrissat B."/>
            <person name="Grigoriev I.V."/>
            <person name="Corradi N."/>
            <person name="Roux C."/>
            <person name="Martin F.M."/>
        </authorList>
    </citation>
    <scope>NUCLEOTIDE SEQUENCE [LARGE SCALE GENOMIC DNA]</scope>
    <source>
        <strain evidence="1 2">DAOM 194757</strain>
    </source>
</reference>
<dbReference type="EMBL" id="QKWP01000078">
    <property type="protein sequence ID" value="RIB28072.1"/>
    <property type="molecule type" value="Genomic_DNA"/>
</dbReference>
<sequence length="268" mass="30785">MSQNDKYVFSTHIEYDESNPVVAIHHIKVKKKPICEKKLSYKKKPRFKECRIQLGWIVVGYPESFDFDQTHNQFVIQSGKYPVSISNDKYIVKLPYTTNDEYILGTCVLEPSLSHFDTTTLVIGVHLEASRNSACLFVYDGNEPRADKELLQSLKLFVCTISHKSSYQGEFLGQTAITWNSQLKLSNVIDKINRKPNNCLTFIRKNIDAKKDDTFISPIFMSQLYNTNNCDECHGIITITPSSIIYGPLNQQAYKQKEAQFIYFCVPP</sequence>
<evidence type="ECO:0000313" key="1">
    <source>
        <dbReference type="EMBL" id="RIB28072.1"/>
    </source>
</evidence>